<comment type="catalytic activity">
    <reaction evidence="14">
        <text>L-cysteinylglycine + H2O = L-cysteine + glycine</text>
        <dbReference type="Rhea" id="RHEA:28783"/>
        <dbReference type="ChEBI" id="CHEBI:15377"/>
        <dbReference type="ChEBI" id="CHEBI:35235"/>
        <dbReference type="ChEBI" id="CHEBI:57305"/>
        <dbReference type="ChEBI" id="CHEBI:61694"/>
    </reaction>
    <physiologicalReaction direction="left-to-right" evidence="14">
        <dbReference type="Rhea" id="RHEA:28784"/>
    </physiologicalReaction>
</comment>
<evidence type="ECO:0000256" key="2">
    <source>
        <dbReference type="ARBA" id="ARBA00014190"/>
    </source>
</evidence>
<evidence type="ECO:0000256" key="12">
    <source>
        <dbReference type="ARBA" id="ARBA00045966"/>
    </source>
</evidence>
<evidence type="ECO:0000256" key="13">
    <source>
        <dbReference type="ARBA" id="ARBA00047881"/>
    </source>
</evidence>
<dbReference type="PANTHER" id="PTHR11963">
    <property type="entry name" value="LEUCINE AMINOPEPTIDASE-RELATED"/>
    <property type="match status" value="1"/>
</dbReference>
<accession>A0AAN7V7V9</accession>
<keyword evidence="5" id="KW-0378">Hydrolase</keyword>
<dbReference type="InterPro" id="IPR043472">
    <property type="entry name" value="Macro_dom-like"/>
</dbReference>
<sequence length="528" mass="58631">MEKFLLRKFLRIYFNLKGSYVRTITCKRLDDPCADPKYRKAIVLGLYCDPDEPDDPGKFTPIADRYNRMVNCKLFDIMKYVGPLPKKGDVRIFYNLDDEYHAIALVGLGKECQGYDVFEQIDEGKETIRIAAARGCQALQELQITKVMVESFGHAESAAEGAALGVWLYQEKKSMKDRVYIPHLELYDDCDWTGWQIGLQKAAAQNLARQLSDTPANLMTPTSFAQNAVEVLCKSGVNVEVKVKGWAETQKMYAFMAASQGSCEPPIFMELSYYGASKDERPVVMIGKGITYNSGGLCEKSCLGQALMRGDMAGAASVVAACRAVAALQLPLNIRCLIPMCENMPGCSALKPGDIVKAMNGKSIFIQDTDCAGRLVMADAFVYAQNFWPRFIISVGTMTPEAGFTLGASSCAGFSNSEALWDYMLAASMHTGDRIWRFPLYNCYKQSIRAFENCDTKTIGRSPDHTADLCNAAAFLQEFLPCGDWLHIDSNGTKWSDGISCKYLRTGMSGRPTRTLVEFLSQLVCHRE</sequence>
<dbReference type="Proteomes" id="UP001329430">
    <property type="component" value="Chromosome 6"/>
</dbReference>
<dbReference type="InterPro" id="IPR008283">
    <property type="entry name" value="Peptidase_M17_N"/>
</dbReference>
<evidence type="ECO:0000313" key="17">
    <source>
        <dbReference type="EMBL" id="KAK5642582.1"/>
    </source>
</evidence>
<dbReference type="Pfam" id="PF00883">
    <property type="entry name" value="Peptidase_M17"/>
    <property type="match status" value="1"/>
</dbReference>
<proteinExistence type="inferred from homology"/>
<keyword evidence="3" id="KW-0031">Aminopeptidase</keyword>
<evidence type="ECO:0000256" key="3">
    <source>
        <dbReference type="ARBA" id="ARBA00022438"/>
    </source>
</evidence>
<evidence type="ECO:0000256" key="4">
    <source>
        <dbReference type="ARBA" id="ARBA00022670"/>
    </source>
</evidence>
<dbReference type="Gene3D" id="3.40.220.10">
    <property type="entry name" value="Leucine Aminopeptidase, subunit E, domain 1"/>
    <property type="match status" value="1"/>
</dbReference>
<keyword evidence="4" id="KW-0645">Protease</keyword>
<dbReference type="InterPro" id="IPR000819">
    <property type="entry name" value="Peptidase_M17_C"/>
</dbReference>
<evidence type="ECO:0000313" key="18">
    <source>
        <dbReference type="Proteomes" id="UP001329430"/>
    </source>
</evidence>
<evidence type="ECO:0000259" key="16">
    <source>
        <dbReference type="Pfam" id="PF02789"/>
    </source>
</evidence>
<gene>
    <name evidence="17" type="ORF">RI129_008749</name>
</gene>
<organism evidence="17 18">
    <name type="scientific">Pyrocoelia pectoralis</name>
    <dbReference type="NCBI Taxonomy" id="417401"/>
    <lineage>
        <taxon>Eukaryota</taxon>
        <taxon>Metazoa</taxon>
        <taxon>Ecdysozoa</taxon>
        <taxon>Arthropoda</taxon>
        <taxon>Hexapoda</taxon>
        <taxon>Insecta</taxon>
        <taxon>Pterygota</taxon>
        <taxon>Neoptera</taxon>
        <taxon>Endopterygota</taxon>
        <taxon>Coleoptera</taxon>
        <taxon>Polyphaga</taxon>
        <taxon>Elateriformia</taxon>
        <taxon>Elateroidea</taxon>
        <taxon>Lampyridae</taxon>
        <taxon>Lampyrinae</taxon>
        <taxon>Pyrocoelia</taxon>
    </lineage>
</organism>
<evidence type="ECO:0000256" key="10">
    <source>
        <dbReference type="ARBA" id="ARBA00030997"/>
    </source>
</evidence>
<dbReference type="GO" id="GO:0070006">
    <property type="term" value="F:metalloaminopeptidase activity"/>
    <property type="evidence" value="ECO:0007669"/>
    <property type="project" value="InterPro"/>
</dbReference>
<comment type="function">
    <text evidence="12">Cytosolic metallopeptidase that catalyzes the removal of unsubstituted N-terminal hydrophobic amino acids from various peptides. The presence of Zn(2+) ions is essential for the peptidase activity, and the association with other cofactors can modulate the substrate spectificity of the enzyme. For instance, in the presence of Mn(2+), it displays a specific Cys-Gly hydrolyzing activity of Cys-Gly-S-conjugates. Involved in the metabolism of glutathione and in the degradation of glutathione S-conjugates, which may play a role in the control of the cell redox status.</text>
</comment>
<evidence type="ECO:0000256" key="8">
    <source>
        <dbReference type="ARBA" id="ARBA00029605"/>
    </source>
</evidence>
<evidence type="ECO:0000256" key="5">
    <source>
        <dbReference type="ARBA" id="ARBA00022801"/>
    </source>
</evidence>
<name>A0AAN7V7V9_9COLE</name>
<comment type="catalytic activity">
    <reaction evidence="6">
        <text>an S-substituted L-cysteinylglycine + H2O = an S-substituted L-cysteine + glycine</text>
        <dbReference type="Rhea" id="RHEA:60444"/>
        <dbReference type="ChEBI" id="CHEBI:15377"/>
        <dbReference type="ChEBI" id="CHEBI:57305"/>
        <dbReference type="ChEBI" id="CHEBI:58717"/>
        <dbReference type="ChEBI" id="CHEBI:143103"/>
        <dbReference type="EC" id="3.4.13.23"/>
    </reaction>
    <physiologicalReaction direction="left-to-right" evidence="6">
        <dbReference type="Rhea" id="RHEA:60445"/>
    </physiologicalReaction>
</comment>
<evidence type="ECO:0000259" key="15">
    <source>
        <dbReference type="Pfam" id="PF00883"/>
    </source>
</evidence>
<dbReference type="AlphaFoldDB" id="A0AAN7V7V9"/>
<dbReference type="GO" id="GO:0005737">
    <property type="term" value="C:cytoplasm"/>
    <property type="evidence" value="ECO:0007669"/>
    <property type="project" value="InterPro"/>
</dbReference>
<dbReference type="SUPFAM" id="SSF53187">
    <property type="entry name" value="Zn-dependent exopeptidases"/>
    <property type="match status" value="1"/>
</dbReference>
<feature type="domain" description="Peptidase M17 leucyl aminopeptidase N-terminal" evidence="16">
    <location>
        <begin position="44"/>
        <end position="175"/>
    </location>
</feature>
<evidence type="ECO:0000256" key="14">
    <source>
        <dbReference type="ARBA" id="ARBA00049107"/>
    </source>
</evidence>
<protein>
    <recommendedName>
        <fullName evidence="2">Cytosol aminopeptidase</fullName>
        <ecNumber evidence="7">3.4.13.23</ecNumber>
    </recommendedName>
    <alternativeName>
        <fullName evidence="10">Cysteinylglycine-S-conjugate dipeptidase</fullName>
    </alternativeName>
    <alternativeName>
        <fullName evidence="11">Leucine aminopeptidase 3</fullName>
    </alternativeName>
    <alternativeName>
        <fullName evidence="9">Proline aminopeptidase</fullName>
    </alternativeName>
    <alternativeName>
        <fullName evidence="8">Prolyl aminopeptidase</fullName>
    </alternativeName>
</protein>
<dbReference type="Pfam" id="PF02789">
    <property type="entry name" value="Peptidase_M17_N"/>
    <property type="match status" value="1"/>
</dbReference>
<comment type="catalytic activity">
    <reaction evidence="13">
        <text>S-benzyl-L-cysteinylglycine + H2O = S-benzyl-L-cysteine + glycine</text>
        <dbReference type="Rhea" id="RHEA:62568"/>
        <dbReference type="ChEBI" id="CHEBI:15377"/>
        <dbReference type="ChEBI" id="CHEBI:57305"/>
        <dbReference type="ChEBI" id="CHEBI:145802"/>
        <dbReference type="ChEBI" id="CHEBI:145803"/>
    </reaction>
    <physiologicalReaction direction="left-to-right" evidence="13">
        <dbReference type="Rhea" id="RHEA:62569"/>
    </physiologicalReaction>
</comment>
<dbReference type="PANTHER" id="PTHR11963:SF25">
    <property type="entry name" value="CYTOSOL AMINOPEPTIDASE"/>
    <property type="match status" value="1"/>
</dbReference>
<feature type="domain" description="Cytosol aminopeptidase" evidence="15">
    <location>
        <begin position="206"/>
        <end position="517"/>
    </location>
</feature>
<dbReference type="EC" id="3.4.13.23" evidence="7"/>
<evidence type="ECO:0000256" key="1">
    <source>
        <dbReference type="ARBA" id="ARBA00009528"/>
    </source>
</evidence>
<comment type="similarity">
    <text evidence="1">Belongs to the peptidase M17 family.</text>
</comment>
<keyword evidence="18" id="KW-1185">Reference proteome</keyword>
<dbReference type="Gene3D" id="3.40.630.10">
    <property type="entry name" value="Zn peptidases"/>
    <property type="match status" value="1"/>
</dbReference>
<dbReference type="InterPro" id="IPR011356">
    <property type="entry name" value="Leucine_aapep/pepB"/>
</dbReference>
<evidence type="ECO:0000256" key="9">
    <source>
        <dbReference type="ARBA" id="ARBA00030930"/>
    </source>
</evidence>
<dbReference type="PRINTS" id="PR00481">
    <property type="entry name" value="LAMNOPPTDASE"/>
</dbReference>
<dbReference type="GO" id="GO:0030145">
    <property type="term" value="F:manganese ion binding"/>
    <property type="evidence" value="ECO:0007669"/>
    <property type="project" value="InterPro"/>
</dbReference>
<reference evidence="17 18" key="1">
    <citation type="journal article" date="2024" name="Insects">
        <title>An Improved Chromosome-Level Genome Assembly of the Firefly Pyrocoelia pectoralis.</title>
        <authorList>
            <person name="Fu X."/>
            <person name="Meyer-Rochow V.B."/>
            <person name="Ballantyne L."/>
            <person name="Zhu X."/>
        </authorList>
    </citation>
    <scope>NUCLEOTIDE SEQUENCE [LARGE SCALE GENOMIC DNA]</scope>
    <source>
        <strain evidence="17">XCY_ONT2</strain>
    </source>
</reference>
<dbReference type="EMBL" id="JAVRBK010000006">
    <property type="protein sequence ID" value="KAK5642582.1"/>
    <property type="molecule type" value="Genomic_DNA"/>
</dbReference>
<comment type="caution">
    <text evidence="17">The sequence shown here is derived from an EMBL/GenBank/DDBJ whole genome shotgun (WGS) entry which is preliminary data.</text>
</comment>
<dbReference type="SUPFAM" id="SSF52949">
    <property type="entry name" value="Macro domain-like"/>
    <property type="match status" value="1"/>
</dbReference>
<evidence type="ECO:0000256" key="7">
    <source>
        <dbReference type="ARBA" id="ARBA00023625"/>
    </source>
</evidence>
<evidence type="ECO:0000256" key="6">
    <source>
        <dbReference type="ARBA" id="ARBA00023511"/>
    </source>
</evidence>
<dbReference type="GO" id="GO:0006508">
    <property type="term" value="P:proteolysis"/>
    <property type="evidence" value="ECO:0007669"/>
    <property type="project" value="UniProtKB-KW"/>
</dbReference>
<evidence type="ECO:0000256" key="11">
    <source>
        <dbReference type="ARBA" id="ARBA00031564"/>
    </source>
</evidence>